<evidence type="ECO:0000256" key="1">
    <source>
        <dbReference type="SAM" id="SignalP"/>
    </source>
</evidence>
<dbReference type="Proteomes" id="UP000308133">
    <property type="component" value="Unassembled WGS sequence"/>
</dbReference>
<keyword evidence="1" id="KW-0732">Signal</keyword>
<comment type="caution">
    <text evidence="2">The sequence shown here is derived from an EMBL/GenBank/DDBJ whole genome shotgun (WGS) entry which is preliminary data.</text>
</comment>
<accession>A0A4U7B1N8</accession>
<protein>
    <submittedName>
        <fullName evidence="2">Uncharacterized protein</fullName>
    </submittedName>
</protein>
<name>A0A4U7B1N8_9PEZI</name>
<evidence type="ECO:0000313" key="3">
    <source>
        <dbReference type="Proteomes" id="UP000308133"/>
    </source>
</evidence>
<feature type="signal peptide" evidence="1">
    <location>
        <begin position="1"/>
        <end position="20"/>
    </location>
</feature>
<organism evidence="2 3">
    <name type="scientific">Elsinoe australis</name>
    <dbReference type="NCBI Taxonomy" id="40998"/>
    <lineage>
        <taxon>Eukaryota</taxon>
        <taxon>Fungi</taxon>
        <taxon>Dikarya</taxon>
        <taxon>Ascomycota</taxon>
        <taxon>Pezizomycotina</taxon>
        <taxon>Dothideomycetes</taxon>
        <taxon>Dothideomycetidae</taxon>
        <taxon>Myriangiales</taxon>
        <taxon>Elsinoaceae</taxon>
        <taxon>Elsinoe</taxon>
    </lineage>
</organism>
<reference evidence="2 3" key="1">
    <citation type="submission" date="2018-02" db="EMBL/GenBank/DDBJ databases">
        <title>Draft genome sequences of Elsinoe sp., causing black scab on jojoba.</title>
        <authorList>
            <person name="Stodart B."/>
            <person name="Jeffress S."/>
            <person name="Ash G."/>
            <person name="Arun Chinnappa K."/>
        </authorList>
    </citation>
    <scope>NUCLEOTIDE SEQUENCE [LARGE SCALE GENOMIC DNA]</scope>
    <source>
        <strain evidence="2 3">Hillstone_2</strain>
    </source>
</reference>
<proteinExistence type="predicted"/>
<sequence>MHFNGLAVVTVLLGVTSVQGSPASAGATKAVTKATTRAPVKAATTKAPGATPAVPKQFLLNPSFETAAPKNGTGAASWEVYYSQLVVRKTDETAKSGRSYLSLSVNPSISNTTFLTQEFPWNGPWDDYRNCTLTGFYRVKNYTTSQSTDPFGLWYVQGDNALVHRAFFKGNTNGWQPFTAKVPNPGGANRGIRFVISGKDAAFSFDLDGLSLAYATKKENTAKNHVASIPLTQFPNPSFEKPSNSTPFAAGWDILFDRKYDFGTAQAVASNSSKTGKRVMRLTATTNQTTAITVAMPYLDESKDYNISCWVRIPSFKAPAGGNGTARLDYRFSHGENSAGSYIGSRLFHKVREEWSLVSTKVDAGGYGYGGTTDGTGRLIIAAAGDSTGWWRNAGSADFTVDIDQCVIKQDGRSQGLQPWST</sequence>
<dbReference type="EMBL" id="PTQR01000033">
    <property type="protein sequence ID" value="TKX25033.1"/>
    <property type="molecule type" value="Genomic_DNA"/>
</dbReference>
<feature type="chain" id="PRO_5020651554" evidence="1">
    <location>
        <begin position="21"/>
        <end position="422"/>
    </location>
</feature>
<gene>
    <name evidence="2" type="ORF">C1H76_2689</name>
</gene>
<dbReference type="AlphaFoldDB" id="A0A4U7B1N8"/>
<evidence type="ECO:0000313" key="2">
    <source>
        <dbReference type="EMBL" id="TKX25033.1"/>
    </source>
</evidence>
<dbReference type="Gene3D" id="2.60.120.260">
    <property type="entry name" value="Galactose-binding domain-like"/>
    <property type="match status" value="2"/>
</dbReference>